<reference evidence="2" key="1">
    <citation type="submission" date="2019-08" db="EMBL/GenBank/DDBJ databases">
        <authorList>
            <person name="Kucharzyk K."/>
            <person name="Murdoch R.W."/>
            <person name="Higgins S."/>
            <person name="Loffler F."/>
        </authorList>
    </citation>
    <scope>NUCLEOTIDE SEQUENCE</scope>
</reference>
<feature type="transmembrane region" description="Helical" evidence="1">
    <location>
        <begin position="43"/>
        <end position="65"/>
    </location>
</feature>
<keyword evidence="1" id="KW-0812">Transmembrane</keyword>
<protein>
    <recommendedName>
        <fullName evidence="3">NERD domain-containing protein</fullName>
    </recommendedName>
</protein>
<proteinExistence type="predicted"/>
<evidence type="ECO:0000256" key="1">
    <source>
        <dbReference type="SAM" id="Phobius"/>
    </source>
</evidence>
<evidence type="ECO:0008006" key="3">
    <source>
        <dbReference type="Google" id="ProtNLM"/>
    </source>
</evidence>
<feature type="transmembrane region" description="Helical" evidence="1">
    <location>
        <begin position="16"/>
        <end position="37"/>
    </location>
</feature>
<keyword evidence="1" id="KW-0472">Membrane</keyword>
<comment type="caution">
    <text evidence="2">The sequence shown here is derived from an EMBL/GenBank/DDBJ whole genome shotgun (WGS) entry which is preliminary data.</text>
</comment>
<accession>A0A644ZSL4</accession>
<dbReference type="EMBL" id="VSSQ01009440">
    <property type="protein sequence ID" value="MPM41633.1"/>
    <property type="molecule type" value="Genomic_DNA"/>
</dbReference>
<sequence>MKVISNEKLIKRNNKIGQITSIAALAILAVGMFYSFKDNAGQYISWTFTSLIVGFLLFQVGNFFLNRWGKSPRPDEVITQAFKGLDDKYTLYHFSTDIPHLLVGPAGVITILPYDQGGVLKYDDAKKQWKQIGGNFFLKVFGQEGLGKPLNEAKYSTEDLERYLLKLGVDKDHCDPQALLLFTNGKATIEGEGSPIPFTTTEKVKDYLRKRAKETVFDYEPVAALIEPKIKLK</sequence>
<keyword evidence="1" id="KW-1133">Transmembrane helix</keyword>
<evidence type="ECO:0000313" key="2">
    <source>
        <dbReference type="EMBL" id="MPM41633.1"/>
    </source>
</evidence>
<name>A0A644ZSL4_9ZZZZ</name>
<dbReference type="AlphaFoldDB" id="A0A644ZSL4"/>
<organism evidence="2">
    <name type="scientific">bioreactor metagenome</name>
    <dbReference type="NCBI Taxonomy" id="1076179"/>
    <lineage>
        <taxon>unclassified sequences</taxon>
        <taxon>metagenomes</taxon>
        <taxon>ecological metagenomes</taxon>
    </lineage>
</organism>
<gene>
    <name evidence="2" type="ORF">SDC9_88288</name>
</gene>